<evidence type="ECO:0000313" key="1">
    <source>
        <dbReference type="EMBL" id="MFC5753760.1"/>
    </source>
</evidence>
<name>A0ABW1AGX7_9ACTN</name>
<keyword evidence="2" id="KW-1185">Reference proteome</keyword>
<protein>
    <recommendedName>
        <fullName evidence="3">DUF402 domain-containing protein</fullName>
    </recommendedName>
</protein>
<comment type="caution">
    <text evidence="1">The sequence shown here is derived from an EMBL/GenBank/DDBJ whole genome shotgun (WGS) entry which is preliminary data.</text>
</comment>
<dbReference type="Proteomes" id="UP001596074">
    <property type="component" value="Unassembled WGS sequence"/>
</dbReference>
<organism evidence="1 2">
    <name type="scientific">Actinomadura rugatobispora</name>
    <dbReference type="NCBI Taxonomy" id="1994"/>
    <lineage>
        <taxon>Bacteria</taxon>
        <taxon>Bacillati</taxon>
        <taxon>Actinomycetota</taxon>
        <taxon>Actinomycetes</taxon>
        <taxon>Streptosporangiales</taxon>
        <taxon>Thermomonosporaceae</taxon>
        <taxon>Actinomadura</taxon>
    </lineage>
</organism>
<evidence type="ECO:0008006" key="3">
    <source>
        <dbReference type="Google" id="ProtNLM"/>
    </source>
</evidence>
<gene>
    <name evidence="1" type="ORF">ACFPZN_49770</name>
</gene>
<accession>A0ABW1AGX7</accession>
<evidence type="ECO:0000313" key="2">
    <source>
        <dbReference type="Proteomes" id="UP001596074"/>
    </source>
</evidence>
<sequence>MSYSELEAEPRWHRTGHRYFPAAAEVDGRWWVLRINAFPDHPLWTLFVDGVRCFDIDDTPSTWGEPLDPTASALEVRTAQAVLNPLRHFAAYASEVGDPCDNHFCCDPRLDDDREHWDGSA</sequence>
<proteinExistence type="predicted"/>
<dbReference type="EMBL" id="JBHSON010000121">
    <property type="protein sequence ID" value="MFC5753760.1"/>
    <property type="molecule type" value="Genomic_DNA"/>
</dbReference>
<reference evidence="2" key="1">
    <citation type="journal article" date="2019" name="Int. J. Syst. Evol. Microbiol.">
        <title>The Global Catalogue of Microorganisms (GCM) 10K type strain sequencing project: providing services to taxonomists for standard genome sequencing and annotation.</title>
        <authorList>
            <consortium name="The Broad Institute Genomics Platform"/>
            <consortium name="The Broad Institute Genome Sequencing Center for Infectious Disease"/>
            <person name="Wu L."/>
            <person name="Ma J."/>
        </authorList>
    </citation>
    <scope>NUCLEOTIDE SEQUENCE [LARGE SCALE GENOMIC DNA]</scope>
    <source>
        <strain evidence="2">KCTC 42087</strain>
    </source>
</reference>